<evidence type="ECO:0000256" key="2">
    <source>
        <dbReference type="ARBA" id="ARBA00023002"/>
    </source>
</evidence>
<dbReference type="InterPro" id="IPR009023">
    <property type="entry name" value="HMG_CoA_Rdtase_NAD(P)-bd_sf"/>
</dbReference>
<accession>A0A150WBQ2</accession>
<dbReference type="PRINTS" id="PR00071">
    <property type="entry name" value="HMGCOARDTASE"/>
</dbReference>
<protein>
    <recommendedName>
        <fullName evidence="3">3-hydroxy-3-methylglutaryl coenzyme A reductase</fullName>
        <shortName evidence="3">HMG-CoA reductase</shortName>
        <ecNumber evidence="3">1.1.1.88</ecNumber>
    </recommendedName>
</protein>
<dbReference type="AlphaFoldDB" id="A0A150WBQ2"/>
<dbReference type="Gene3D" id="1.10.8.660">
    <property type="match status" value="1"/>
</dbReference>
<gene>
    <name evidence="4" type="ORF">AZI85_13390</name>
</gene>
<dbReference type="InterPro" id="IPR002202">
    <property type="entry name" value="HMG_CoA_Rdtase"/>
</dbReference>
<evidence type="ECO:0000256" key="3">
    <source>
        <dbReference type="RuleBase" id="RU361219"/>
    </source>
</evidence>
<proteinExistence type="inferred from homology"/>
<dbReference type="EC" id="1.1.1.88" evidence="3"/>
<evidence type="ECO:0000256" key="1">
    <source>
        <dbReference type="ARBA" id="ARBA00007661"/>
    </source>
</evidence>
<dbReference type="Pfam" id="PF00368">
    <property type="entry name" value="HMG-CoA_red"/>
    <property type="match status" value="1"/>
</dbReference>
<comment type="catalytic activity">
    <reaction evidence="3">
        <text>(R)-mevalonate + 2 NAD(+) + CoA = (3S)-3-hydroxy-3-methylglutaryl-CoA + 2 NADH + 2 H(+)</text>
        <dbReference type="Rhea" id="RHEA:14833"/>
        <dbReference type="ChEBI" id="CHEBI:15378"/>
        <dbReference type="ChEBI" id="CHEBI:36464"/>
        <dbReference type="ChEBI" id="CHEBI:43074"/>
        <dbReference type="ChEBI" id="CHEBI:57287"/>
        <dbReference type="ChEBI" id="CHEBI:57540"/>
        <dbReference type="ChEBI" id="CHEBI:57945"/>
        <dbReference type="EC" id="1.1.1.88"/>
    </reaction>
</comment>
<dbReference type="GO" id="GO:0004420">
    <property type="term" value="F:hydroxymethylglutaryl-CoA reductase (NADPH) activity"/>
    <property type="evidence" value="ECO:0007669"/>
    <property type="project" value="InterPro"/>
</dbReference>
<dbReference type="UniPathway" id="UPA00257">
    <property type="reaction ID" value="UER00367"/>
</dbReference>
<dbReference type="PANTHER" id="PTHR10572:SF24">
    <property type="entry name" value="3-HYDROXY-3-METHYLGLUTARYL-COENZYME A REDUCTASE"/>
    <property type="match status" value="1"/>
</dbReference>
<dbReference type="PANTHER" id="PTHR10572">
    <property type="entry name" value="3-HYDROXY-3-METHYLGLUTARYL-COENZYME A REDUCTASE"/>
    <property type="match status" value="1"/>
</dbReference>
<keyword evidence="2 3" id="KW-0560">Oxidoreductase</keyword>
<evidence type="ECO:0000313" key="5">
    <source>
        <dbReference type="Proteomes" id="UP000075391"/>
    </source>
</evidence>
<comment type="pathway">
    <text evidence="3">Metabolic intermediate metabolism; (R)-mevalonate degradation; (S)-3-hydroxy-3-methylglutaryl-CoA from (R)-mevalonate: step 1/1.</text>
</comment>
<comment type="caution">
    <text evidence="4">The sequence shown here is derived from an EMBL/GenBank/DDBJ whole genome shotgun (WGS) entry which is preliminary data.</text>
</comment>
<dbReference type="InterPro" id="IPR023074">
    <property type="entry name" value="HMG_CoA_Rdtase_cat_sf"/>
</dbReference>
<organism evidence="4 5">
    <name type="scientific">Bdellovibrio bacteriovorus</name>
    <dbReference type="NCBI Taxonomy" id="959"/>
    <lineage>
        <taxon>Bacteria</taxon>
        <taxon>Pseudomonadati</taxon>
        <taxon>Bdellovibrionota</taxon>
        <taxon>Bdellovibrionia</taxon>
        <taxon>Bdellovibrionales</taxon>
        <taxon>Pseudobdellovibrionaceae</taxon>
        <taxon>Bdellovibrio</taxon>
    </lineage>
</organism>
<dbReference type="InterPro" id="IPR009029">
    <property type="entry name" value="HMG_CoA_Rdtase_sub-bd_dom_sf"/>
</dbReference>
<dbReference type="OrthoDB" id="5288076at2"/>
<evidence type="ECO:0000313" key="4">
    <source>
        <dbReference type="EMBL" id="KYG60454.1"/>
    </source>
</evidence>
<dbReference type="SUPFAM" id="SSF55035">
    <property type="entry name" value="NAD-binding domain of HMG-CoA reductase"/>
    <property type="match status" value="1"/>
</dbReference>
<dbReference type="NCBIfam" id="TIGR00532">
    <property type="entry name" value="HMG_CoA_R_NAD"/>
    <property type="match status" value="1"/>
</dbReference>
<dbReference type="CDD" id="cd00644">
    <property type="entry name" value="HMG-CoA_reductase_classII"/>
    <property type="match status" value="1"/>
</dbReference>
<dbReference type="PROSITE" id="PS50065">
    <property type="entry name" value="HMG_COA_REDUCTASE_4"/>
    <property type="match status" value="1"/>
</dbReference>
<dbReference type="RefSeq" id="WP_063245212.1">
    <property type="nucleotide sequence ID" value="NZ_LUKF01000020.1"/>
</dbReference>
<dbReference type="Proteomes" id="UP000075391">
    <property type="component" value="Unassembled WGS sequence"/>
</dbReference>
<dbReference type="GO" id="GO:0140643">
    <property type="term" value="F:hydroxymethylglutaryl-CoA reductase (NADH) activity"/>
    <property type="evidence" value="ECO:0007669"/>
    <property type="project" value="UniProtKB-EC"/>
</dbReference>
<dbReference type="InterPro" id="IPR004553">
    <property type="entry name" value="HMG_CoA_Rdtase_bac-typ"/>
</dbReference>
<keyword evidence="3" id="KW-0520">NAD</keyword>
<dbReference type="GO" id="GO:0015936">
    <property type="term" value="P:coenzyme A metabolic process"/>
    <property type="evidence" value="ECO:0007669"/>
    <property type="project" value="InterPro"/>
</dbReference>
<dbReference type="Gene3D" id="3.90.770.10">
    <property type="entry name" value="3-hydroxy-3-methylglutaryl-coenzyme A Reductase, Chain A, domain 2"/>
    <property type="match status" value="2"/>
</dbReference>
<reference evidence="4 5" key="1">
    <citation type="submission" date="2016-03" db="EMBL/GenBank/DDBJ databases">
        <authorList>
            <person name="Ploux O."/>
        </authorList>
    </citation>
    <scope>NUCLEOTIDE SEQUENCE [LARGE SCALE GENOMIC DNA]</scope>
    <source>
        <strain evidence="4 5">BER2</strain>
    </source>
</reference>
<name>A0A150WBQ2_BDEBC</name>
<dbReference type="SUPFAM" id="SSF56542">
    <property type="entry name" value="Substrate-binding domain of HMG-CoA reductase"/>
    <property type="match status" value="1"/>
</dbReference>
<sequence length="438" mass="47934">MKKQLLDIFKGFSKLSREERLKALMDVGVLHDSDVEYLSKGGLRDTSLGEKFIENVIGYFQLPLGVATNFNIDGKDYVIPMAVEETSIVAAVCKSAKWIRESGSITTEVVGNDIIGQIQCAKIKDFAKFEKQILSQKNFLIEISNREVAFGLVRRGGGVRDIQVRRVPRGDGTDMAVVHVLMDPCDAMGANIMNQVCEFLKEPIEQFTGEKVTMCILSNLVDSKVTRATVHIKDIDPELAEKIEEASLFAQQDPYRAATNNKGVLNGIDPVLIATGNDWRAVEAGIHAYASRDGQYRSITRWFRDGEGGLKGIFEAPLIVGTVGGVTTLHPTAMMCMKMLGTTSANELSRVIAAVGLVQNLGALKALTTVGIIEGHMKLHTKNLALGAGAEEKEIPLVQKKLEEILAVRKRISLSNAIDVLKELRSSQRATTTTHTHS</sequence>
<comment type="similarity">
    <text evidence="1 3">Belongs to the HMG-CoA reductase family.</text>
</comment>
<dbReference type="EMBL" id="LUKF01000020">
    <property type="protein sequence ID" value="KYG60454.1"/>
    <property type="molecule type" value="Genomic_DNA"/>
</dbReference>